<dbReference type="OrthoDB" id="4426143at2"/>
<accession>A0A7T4EHI8</accession>
<gene>
    <name evidence="1" type="ORF">I6I10_06445</name>
</gene>
<sequence length="228" mass="24869">MAYLADAKLHDAKLRLRDLTQALFDIGDEIADYIDHVAEAVADWDELLVDDCLRELNDIITEGRNDSRRAAAELAGMRHAMVSGLRAGTLSGRTSARLTPSIPRPEALTAADLLHLTAPVQRTHAVVDYLTTLADWVVEQTALAIDDLESVSIPLTATKAWQLVNLAVGAWMTVVVIPDPDITKTLRGNNPPEFLHERARVEAIVHRVAAKARNASGNNKPNHPSKGL</sequence>
<evidence type="ECO:0000313" key="2">
    <source>
        <dbReference type="Proteomes" id="UP000596145"/>
    </source>
</evidence>
<dbReference type="EMBL" id="CP066007">
    <property type="protein sequence ID" value="QQB47510.1"/>
    <property type="molecule type" value="Genomic_DNA"/>
</dbReference>
<name>A0A7T4EHI8_9CORY</name>
<evidence type="ECO:0000313" key="1">
    <source>
        <dbReference type="EMBL" id="QQB47510.1"/>
    </source>
</evidence>
<dbReference type="AlphaFoldDB" id="A0A7T4EHI8"/>
<dbReference type="RefSeq" id="WP_005389278.1">
    <property type="nucleotide sequence ID" value="NZ_CP066007.1"/>
</dbReference>
<dbReference type="GeneID" id="92760622"/>
<organism evidence="1 2">
    <name type="scientific">Corynebacterium glucuronolyticum</name>
    <dbReference type="NCBI Taxonomy" id="39791"/>
    <lineage>
        <taxon>Bacteria</taxon>
        <taxon>Bacillati</taxon>
        <taxon>Actinomycetota</taxon>
        <taxon>Actinomycetes</taxon>
        <taxon>Mycobacteriales</taxon>
        <taxon>Corynebacteriaceae</taxon>
        <taxon>Corynebacterium</taxon>
    </lineage>
</organism>
<proteinExistence type="predicted"/>
<dbReference type="Proteomes" id="UP000596145">
    <property type="component" value="Chromosome"/>
</dbReference>
<reference evidence="1 2" key="1">
    <citation type="submission" date="2020-12" db="EMBL/GenBank/DDBJ databases">
        <title>FDA dAtabase for Regulatory Grade micrObial Sequences (FDA-ARGOS): Supporting development and validation of Infectious Disease Dx tests.</title>
        <authorList>
            <person name="Sproer C."/>
            <person name="Gronow S."/>
            <person name="Severitt S."/>
            <person name="Schroder I."/>
            <person name="Tallon L."/>
            <person name="Sadzewicz L."/>
            <person name="Zhao X."/>
            <person name="Boylan J."/>
            <person name="Ott S."/>
            <person name="Bowen H."/>
            <person name="Vavikolanu K."/>
            <person name="Mehta A."/>
            <person name="Aluvathingal J."/>
            <person name="Nadendla S."/>
            <person name="Lowell S."/>
            <person name="Myers T."/>
            <person name="Yan Y."/>
            <person name="Sichtig H."/>
        </authorList>
    </citation>
    <scope>NUCLEOTIDE SEQUENCE [LARGE SCALE GENOMIC DNA]</scope>
    <source>
        <strain evidence="1 2">FDAARGOS_1053</strain>
    </source>
</reference>
<protein>
    <submittedName>
        <fullName evidence="1">Uncharacterized protein</fullName>
    </submittedName>
</protein>